<dbReference type="Proteomes" id="UP001059663">
    <property type="component" value="Chromosome"/>
</dbReference>
<name>A0AC61U4Q6_9MICO</name>
<accession>A0AC61U4Q6</accession>
<gene>
    <name evidence="1" type="ORF">LP422_21180</name>
</gene>
<sequence>MQFTLRRLTVFATLARTGHFGRAADELGLAQPTVSGGGPRARAHPRRAALRPVACRHDAHTCRPGAAARRAGGPRGRAPARGGRRPGPGDP</sequence>
<evidence type="ECO:0000313" key="1">
    <source>
        <dbReference type="EMBL" id="UUZ44772.1"/>
    </source>
</evidence>
<organism evidence="1 2">
    <name type="scientific">Janibacter limosus</name>
    <dbReference type="NCBI Taxonomy" id="53458"/>
    <lineage>
        <taxon>Bacteria</taxon>
        <taxon>Bacillati</taxon>
        <taxon>Actinomycetota</taxon>
        <taxon>Actinomycetes</taxon>
        <taxon>Micrococcales</taxon>
        <taxon>Intrasporangiaceae</taxon>
        <taxon>Janibacter</taxon>
    </lineage>
</organism>
<proteinExistence type="predicted"/>
<protein>
    <submittedName>
        <fullName evidence="1">LysR family transcriptional regulator</fullName>
    </submittedName>
</protein>
<evidence type="ECO:0000313" key="2">
    <source>
        <dbReference type="Proteomes" id="UP001059663"/>
    </source>
</evidence>
<reference evidence="1" key="1">
    <citation type="submission" date="2021-11" db="EMBL/GenBank/DDBJ databases">
        <title>Study of the species diversity of bacterial strains isolated from a unique natural object - Shulgan-Tash cave (Bashkiria).</title>
        <authorList>
            <person name="Sazanova A.L."/>
            <person name="Chirak E.R."/>
            <person name="Safronova V.I."/>
        </authorList>
    </citation>
    <scope>NUCLEOTIDE SEQUENCE</scope>
    <source>
        <strain evidence="1">P1</strain>
    </source>
</reference>
<dbReference type="EMBL" id="CP087977">
    <property type="protein sequence ID" value="UUZ44772.1"/>
    <property type="molecule type" value="Genomic_DNA"/>
</dbReference>